<protein>
    <submittedName>
        <fullName evidence="1">Uncharacterized protein</fullName>
    </submittedName>
</protein>
<evidence type="ECO:0000313" key="2">
    <source>
        <dbReference type="Proteomes" id="UP000828251"/>
    </source>
</evidence>
<reference evidence="1 2" key="1">
    <citation type="journal article" date="2021" name="Plant Biotechnol. J.">
        <title>Multi-omics assisted identification of the key and species-specific regulatory components of drought-tolerant mechanisms in Gossypium stocksii.</title>
        <authorList>
            <person name="Yu D."/>
            <person name="Ke L."/>
            <person name="Zhang D."/>
            <person name="Wu Y."/>
            <person name="Sun Y."/>
            <person name="Mei J."/>
            <person name="Sun J."/>
            <person name="Sun Y."/>
        </authorList>
    </citation>
    <scope>NUCLEOTIDE SEQUENCE [LARGE SCALE GENOMIC DNA]</scope>
    <source>
        <strain evidence="2">cv. E1</strain>
        <tissue evidence="1">Leaf</tissue>
    </source>
</reference>
<organism evidence="1 2">
    <name type="scientific">Gossypium stocksii</name>
    <dbReference type="NCBI Taxonomy" id="47602"/>
    <lineage>
        <taxon>Eukaryota</taxon>
        <taxon>Viridiplantae</taxon>
        <taxon>Streptophyta</taxon>
        <taxon>Embryophyta</taxon>
        <taxon>Tracheophyta</taxon>
        <taxon>Spermatophyta</taxon>
        <taxon>Magnoliopsida</taxon>
        <taxon>eudicotyledons</taxon>
        <taxon>Gunneridae</taxon>
        <taxon>Pentapetalae</taxon>
        <taxon>rosids</taxon>
        <taxon>malvids</taxon>
        <taxon>Malvales</taxon>
        <taxon>Malvaceae</taxon>
        <taxon>Malvoideae</taxon>
        <taxon>Gossypium</taxon>
    </lineage>
</organism>
<name>A0A9D4A2U1_9ROSI</name>
<accession>A0A9D4A2U1</accession>
<dbReference type="PANTHER" id="PTHR33240:SF15">
    <property type="entry name" value="GAG-PRO-LIKE PROTEIN"/>
    <property type="match status" value="1"/>
</dbReference>
<proteinExistence type="predicted"/>
<dbReference type="OrthoDB" id="779804at2759"/>
<comment type="caution">
    <text evidence="1">The sequence shown here is derived from an EMBL/GenBank/DDBJ whole genome shotgun (WGS) entry which is preliminary data.</text>
</comment>
<evidence type="ECO:0000313" key="1">
    <source>
        <dbReference type="EMBL" id="KAH1082029.1"/>
    </source>
</evidence>
<dbReference type="EMBL" id="JAIQCV010000007">
    <property type="protein sequence ID" value="KAH1082029.1"/>
    <property type="molecule type" value="Genomic_DNA"/>
</dbReference>
<dbReference type="PANTHER" id="PTHR33240">
    <property type="entry name" value="OS08G0508500 PROTEIN"/>
    <property type="match status" value="1"/>
</dbReference>
<gene>
    <name evidence="1" type="ORF">J1N35_021790</name>
</gene>
<dbReference type="AlphaFoldDB" id="A0A9D4A2U1"/>
<sequence>MTDNSKIEKELTADKDHPIKLCIHETIGNRERRHRMIHPGPFRDLNLNIQESTSLKDDIEKTVKNGDLARFEDQGTTKQGQSSCGNPKGKKKVRGTIHVIMGTDENWALSKAGPLYGFTNHPVKVKGSITLPVTLGDGEHTTTKYIQIFVVDYSMAYNAIFGRSIMRMAKMVIAIFCMKIKFPTRTRVGFMRSDQ</sequence>
<dbReference type="Proteomes" id="UP000828251">
    <property type="component" value="Unassembled WGS sequence"/>
</dbReference>
<keyword evidence="2" id="KW-1185">Reference proteome</keyword>